<dbReference type="EMBL" id="CABIKM010000015">
    <property type="protein sequence ID" value="VUZ84620.1"/>
    <property type="molecule type" value="Genomic_DNA"/>
</dbReference>
<sequence length="67" mass="6816">MRPIPVNRGISPSFTVPLLLTACRESASAYTSNVEATVAQAAIGRPAIAVGFLASAASLACASRSRP</sequence>
<reference evidence="1 2" key="1">
    <citation type="submission" date="2019-07" db="EMBL/GenBank/DDBJ databases">
        <authorList>
            <person name="Cremers G."/>
        </authorList>
    </citation>
    <scope>NUCLEOTIDE SEQUENCE [LARGE SCALE GENOMIC DNA]</scope>
</reference>
<protein>
    <submittedName>
        <fullName evidence="1">Uncharacterized protein</fullName>
    </submittedName>
</protein>
<dbReference type="PROSITE" id="PS51257">
    <property type="entry name" value="PROKAR_LIPOPROTEIN"/>
    <property type="match status" value="1"/>
</dbReference>
<accession>A0A564ZH08</accession>
<evidence type="ECO:0000313" key="2">
    <source>
        <dbReference type="Proteomes" id="UP000334340"/>
    </source>
</evidence>
<gene>
    <name evidence="1" type="ORF">MELA_00993</name>
</gene>
<organism evidence="1 2">
    <name type="scientific">Candidatus Methylomirabilis lanthanidiphila</name>
    <dbReference type="NCBI Taxonomy" id="2211376"/>
    <lineage>
        <taxon>Bacteria</taxon>
        <taxon>Candidatus Methylomirabilota</taxon>
        <taxon>Candidatus Methylomirabilia</taxon>
        <taxon>Candidatus Methylomirabilales</taxon>
        <taxon>Candidatus Methylomirabilaceae</taxon>
        <taxon>Candidatus Methylomirabilis</taxon>
    </lineage>
</organism>
<keyword evidence="2" id="KW-1185">Reference proteome</keyword>
<dbReference type="AlphaFoldDB" id="A0A564ZH08"/>
<dbReference type="Proteomes" id="UP000334340">
    <property type="component" value="Unassembled WGS sequence"/>
</dbReference>
<evidence type="ECO:0000313" key="1">
    <source>
        <dbReference type="EMBL" id="VUZ84620.1"/>
    </source>
</evidence>
<proteinExistence type="predicted"/>
<name>A0A564ZH08_9BACT</name>